<evidence type="ECO:0000313" key="1">
    <source>
        <dbReference type="EMBL" id="CRX79001.1"/>
    </source>
</evidence>
<evidence type="ECO:0008006" key="2">
    <source>
        <dbReference type="Google" id="ProtNLM"/>
    </source>
</evidence>
<organism evidence="1">
    <name type="scientific">Leucosporidium scottii</name>
    <dbReference type="NCBI Taxonomy" id="5278"/>
    <lineage>
        <taxon>Eukaryota</taxon>
        <taxon>Fungi</taxon>
        <taxon>Dikarya</taxon>
        <taxon>Basidiomycota</taxon>
        <taxon>Pucciniomycotina</taxon>
        <taxon>Microbotryomycetes</taxon>
        <taxon>Leucosporidiales</taxon>
        <taxon>Leucosporidium</taxon>
    </lineage>
</organism>
<accession>A0A0H5FSS7</accession>
<reference evidence="1" key="1">
    <citation type="submission" date="2015-06" db="EMBL/GenBank/DDBJ databases">
        <title>Genetic Architecture Underlying Mating-Type Determination in the Yeast Leucosporidium scottii and the Evolution of Mating Systems in Basidiomycetes.</title>
        <authorList>
            <person name="Maia T.M."/>
            <person name="Lopes S."/>
            <person name="Almeida J.M.G.C.F."/>
            <person name="Rosa L.H."/>
            <person name="Sampaio J.P."/>
            <person name="Goncalves P."/>
            <person name="Coelho M.A."/>
        </authorList>
    </citation>
    <scope>NUCLEOTIDE SEQUENCE</scope>
</reference>
<dbReference type="EMBL" id="LN868506">
    <property type="protein sequence ID" value="CRX79001.1"/>
    <property type="molecule type" value="Genomic_DNA"/>
</dbReference>
<name>A0A0H5FSS7_9BASI</name>
<proteinExistence type="predicted"/>
<dbReference type="AlphaFoldDB" id="A0A0H5FSS7"/>
<protein>
    <recommendedName>
        <fullName evidence="2">F-box domain-containing protein</fullName>
    </recommendedName>
</protein>
<sequence>MAVIQDLPLELLRRILELLATDRPSQKNLYNATLVARAWRHPSQSLLLYHMDLQNSTLCTDALRLNAGCTLRVVEVECSNAREILAALHEHDISVETLNVYGAQDSDLAMSTTSLKLFAGLKSLSVARRVKGHPTIQPDTKLKLTALIVYADLLPPLAFLDSILPAAPFLTSLKLCVGRNGELFPAEYIPLFRAIAHQLRHLAISTGILSNHPTSQASLEVTRFVASCTSLKSLELCDCGTDYIRDVASAVRAPLCVLETRMASGWNDGGTGVAELASVLELPAMADLKRWRMCTYTGGGVILDKEERARWEAVCRTRGVEPRDEDRFFTGKTTLLSSYPIKRRKVIALCLLSKDEEMR</sequence>